<name>A0A498CGB2_9GAMM</name>
<sequence>MSHAYYVCDVFTDQCYTGNPLAVVPDATGLSVLVAEGVLR</sequence>
<dbReference type="EMBL" id="RCDA01000001">
    <property type="protein sequence ID" value="RLK51361.1"/>
    <property type="molecule type" value="Genomic_DNA"/>
</dbReference>
<dbReference type="Gene3D" id="3.10.310.10">
    <property type="entry name" value="Diaminopimelate Epimerase, Chain A, domain 1"/>
    <property type="match status" value="1"/>
</dbReference>
<dbReference type="Proteomes" id="UP000275461">
    <property type="component" value="Unassembled WGS sequence"/>
</dbReference>
<proteinExistence type="predicted"/>
<organism evidence="1 2">
    <name type="scientific">Alkalispirillum mobile</name>
    <dbReference type="NCBI Taxonomy" id="85925"/>
    <lineage>
        <taxon>Bacteria</taxon>
        <taxon>Pseudomonadati</taxon>
        <taxon>Pseudomonadota</taxon>
        <taxon>Gammaproteobacteria</taxon>
        <taxon>Chromatiales</taxon>
        <taxon>Ectothiorhodospiraceae</taxon>
        <taxon>Alkalispirillum</taxon>
    </lineage>
</organism>
<dbReference type="SUPFAM" id="SSF54506">
    <property type="entry name" value="Diaminopimelate epimerase-like"/>
    <property type="match status" value="1"/>
</dbReference>
<evidence type="ECO:0000313" key="1">
    <source>
        <dbReference type="EMBL" id="RLK51361.1"/>
    </source>
</evidence>
<keyword evidence="2" id="KW-1185">Reference proteome</keyword>
<dbReference type="AlphaFoldDB" id="A0A498CGB2"/>
<protein>
    <recommendedName>
        <fullName evidence="3">PhzF family phenazine biosynthesis protein</fullName>
    </recommendedName>
</protein>
<comment type="caution">
    <text evidence="1">The sequence shown here is derived from an EMBL/GenBank/DDBJ whole genome shotgun (WGS) entry which is preliminary data.</text>
</comment>
<evidence type="ECO:0008006" key="3">
    <source>
        <dbReference type="Google" id="ProtNLM"/>
    </source>
</evidence>
<reference evidence="1 2" key="1">
    <citation type="submission" date="2018-10" db="EMBL/GenBank/DDBJ databases">
        <title>Genomic Encyclopedia of Type Strains, Phase IV (KMG-IV): sequencing the most valuable type-strain genomes for metagenomic binning, comparative biology and taxonomic classification.</title>
        <authorList>
            <person name="Goeker M."/>
        </authorList>
    </citation>
    <scope>NUCLEOTIDE SEQUENCE [LARGE SCALE GENOMIC DNA]</scope>
    <source>
        <strain evidence="1 2">DSM 12769</strain>
    </source>
</reference>
<evidence type="ECO:0000313" key="2">
    <source>
        <dbReference type="Proteomes" id="UP000275461"/>
    </source>
</evidence>
<gene>
    <name evidence="1" type="ORF">DFR31_1297</name>
</gene>
<accession>A0A498CGB2</accession>
<dbReference type="OrthoDB" id="9788221at2"/>
<dbReference type="RefSeq" id="WP_121441777.1">
    <property type="nucleotide sequence ID" value="NZ_RCDA01000001.1"/>
</dbReference>